<keyword evidence="3" id="KW-1185">Reference proteome</keyword>
<proteinExistence type="predicted"/>
<feature type="transmembrane region" description="Helical" evidence="1">
    <location>
        <begin position="12"/>
        <end position="37"/>
    </location>
</feature>
<reference evidence="3" key="1">
    <citation type="journal article" date="2019" name="Int. J. Syst. Evol. Microbiol.">
        <title>The Global Catalogue of Microorganisms (GCM) 10K type strain sequencing project: providing services to taxonomists for standard genome sequencing and annotation.</title>
        <authorList>
            <consortium name="The Broad Institute Genomics Platform"/>
            <consortium name="The Broad Institute Genome Sequencing Center for Infectious Disease"/>
            <person name="Wu L."/>
            <person name="Ma J."/>
        </authorList>
    </citation>
    <scope>NUCLEOTIDE SEQUENCE [LARGE SCALE GENOMIC DNA]</scope>
    <source>
        <strain evidence="3">CGMCC 4.1467</strain>
    </source>
</reference>
<evidence type="ECO:0000256" key="1">
    <source>
        <dbReference type="SAM" id="Phobius"/>
    </source>
</evidence>
<evidence type="ECO:0000313" key="3">
    <source>
        <dbReference type="Proteomes" id="UP001596472"/>
    </source>
</evidence>
<feature type="transmembrane region" description="Helical" evidence="1">
    <location>
        <begin position="115"/>
        <end position="134"/>
    </location>
</feature>
<protein>
    <submittedName>
        <fullName evidence="2">Uncharacterized protein</fullName>
    </submittedName>
</protein>
<gene>
    <name evidence="2" type="ORF">ACFQY0_07970</name>
</gene>
<feature type="transmembrane region" description="Helical" evidence="1">
    <location>
        <begin position="89"/>
        <end position="109"/>
    </location>
</feature>
<comment type="caution">
    <text evidence="2">The sequence shown here is derived from an EMBL/GenBank/DDBJ whole genome shotgun (WGS) entry which is preliminary data.</text>
</comment>
<dbReference type="RefSeq" id="WP_379711115.1">
    <property type="nucleotide sequence ID" value="NZ_JBHTBS010000003.1"/>
</dbReference>
<dbReference type="EMBL" id="JBHTBS010000003">
    <property type="protein sequence ID" value="MFC7337110.1"/>
    <property type="molecule type" value="Genomic_DNA"/>
</dbReference>
<dbReference type="Proteomes" id="UP001596472">
    <property type="component" value="Unassembled WGS sequence"/>
</dbReference>
<keyword evidence="1" id="KW-0472">Membrane</keyword>
<organism evidence="2 3">
    <name type="scientific">Haloferula chungangensis</name>
    <dbReference type="NCBI Taxonomy" id="1048331"/>
    <lineage>
        <taxon>Bacteria</taxon>
        <taxon>Pseudomonadati</taxon>
        <taxon>Verrucomicrobiota</taxon>
        <taxon>Verrucomicrobiia</taxon>
        <taxon>Verrucomicrobiales</taxon>
        <taxon>Verrucomicrobiaceae</taxon>
        <taxon>Haloferula</taxon>
    </lineage>
</organism>
<keyword evidence="1" id="KW-1133">Transmembrane helix</keyword>
<name>A0ABW2L7H9_9BACT</name>
<accession>A0ABW2L7H9</accession>
<sequence>MSKPAKKPEPHPGAAALAISFMALAVAGVLVMVGVAAKLDLMVVHVSRSFGLEGELRELGRPVVWVWTAFSTIGLCQAMLHAPGNWRRLVLFLSSLLLTLSWIPVLALASYAAPIAVPLAAILWGGFGSEIYAVRHREPE</sequence>
<keyword evidence="1" id="KW-0812">Transmembrane</keyword>
<evidence type="ECO:0000313" key="2">
    <source>
        <dbReference type="EMBL" id="MFC7337110.1"/>
    </source>
</evidence>